<proteinExistence type="predicted"/>
<feature type="signal peptide" evidence="1">
    <location>
        <begin position="1"/>
        <end position="19"/>
    </location>
</feature>
<evidence type="ECO:0000313" key="3">
    <source>
        <dbReference type="EMBL" id="KAF2800550.1"/>
    </source>
</evidence>
<dbReference type="AlphaFoldDB" id="A0A6A6XVT3"/>
<reference evidence="3" key="1">
    <citation type="journal article" date="2020" name="Stud. Mycol.">
        <title>101 Dothideomycetes genomes: a test case for predicting lifestyles and emergence of pathogens.</title>
        <authorList>
            <person name="Haridas S."/>
            <person name="Albert R."/>
            <person name="Binder M."/>
            <person name="Bloem J."/>
            <person name="Labutti K."/>
            <person name="Salamov A."/>
            <person name="Andreopoulos B."/>
            <person name="Baker S."/>
            <person name="Barry K."/>
            <person name="Bills G."/>
            <person name="Bluhm B."/>
            <person name="Cannon C."/>
            <person name="Castanera R."/>
            <person name="Culley D."/>
            <person name="Daum C."/>
            <person name="Ezra D."/>
            <person name="Gonzalez J."/>
            <person name="Henrissat B."/>
            <person name="Kuo A."/>
            <person name="Liang C."/>
            <person name="Lipzen A."/>
            <person name="Lutzoni F."/>
            <person name="Magnuson J."/>
            <person name="Mondo S."/>
            <person name="Nolan M."/>
            <person name="Ohm R."/>
            <person name="Pangilinan J."/>
            <person name="Park H.-J."/>
            <person name="Ramirez L."/>
            <person name="Alfaro M."/>
            <person name="Sun H."/>
            <person name="Tritt A."/>
            <person name="Yoshinaga Y."/>
            <person name="Zwiers L.-H."/>
            <person name="Turgeon B."/>
            <person name="Goodwin S."/>
            <person name="Spatafora J."/>
            <person name="Crous P."/>
            <person name="Grigoriev I."/>
        </authorList>
    </citation>
    <scope>NUCLEOTIDE SEQUENCE</scope>
    <source>
        <strain evidence="3">CBS 109.77</strain>
    </source>
</reference>
<name>A0A6A6XVT3_9PLEO</name>
<organism evidence="3 4">
    <name type="scientific">Melanomma pulvis-pyrius CBS 109.77</name>
    <dbReference type="NCBI Taxonomy" id="1314802"/>
    <lineage>
        <taxon>Eukaryota</taxon>
        <taxon>Fungi</taxon>
        <taxon>Dikarya</taxon>
        <taxon>Ascomycota</taxon>
        <taxon>Pezizomycotina</taxon>
        <taxon>Dothideomycetes</taxon>
        <taxon>Pleosporomycetidae</taxon>
        <taxon>Pleosporales</taxon>
        <taxon>Melanommataceae</taxon>
        <taxon>Melanomma</taxon>
    </lineage>
</organism>
<protein>
    <submittedName>
        <fullName evidence="3">Periplasmic binding protein-like II</fullName>
    </submittedName>
</protein>
<evidence type="ECO:0000259" key="2">
    <source>
        <dbReference type="Pfam" id="PF09084"/>
    </source>
</evidence>
<evidence type="ECO:0000256" key="1">
    <source>
        <dbReference type="SAM" id="SignalP"/>
    </source>
</evidence>
<evidence type="ECO:0000313" key="4">
    <source>
        <dbReference type="Proteomes" id="UP000799757"/>
    </source>
</evidence>
<sequence>MHMHQFLAACFAPLLHITALKIGTSLQWIEHTPQPYAIKNFYKGASGASLSSGGVANLASDTSFDLAANAETQGLKQYAGHKNIRLIYIVCEVAYRIVANKAAGINTLADLKGKRIGTIPGTSAGVFVDKLLATAGLKTSDYTVVSGNVCMKTPCASGTFPQQIASKQIDAFGIWEPAVELAAQSLGSNAIIFQNASIYREVYSLYSTTDKLNDPAKRKDIVEFVRALNKTLDIFTNKPDTVYQTVASAVGMDASVVKAVWPDHKWTGTWGADLLPFLVEEDTYLAKKDNRATISKADLEKFLDTSIIAEL</sequence>
<feature type="domain" description="SsuA/THI5-like" evidence="2">
    <location>
        <begin position="64"/>
        <end position="241"/>
    </location>
</feature>
<dbReference type="PANTHER" id="PTHR30024">
    <property type="entry name" value="ALIPHATIC SULFONATES-BINDING PROTEIN-RELATED"/>
    <property type="match status" value="1"/>
</dbReference>
<dbReference type="SUPFAM" id="SSF53850">
    <property type="entry name" value="Periplasmic binding protein-like II"/>
    <property type="match status" value="1"/>
</dbReference>
<dbReference type="PANTHER" id="PTHR30024:SF42">
    <property type="entry name" value="ALIPHATIC SULFONATES-BINDING PROTEIN-RELATED"/>
    <property type="match status" value="1"/>
</dbReference>
<dbReference type="EMBL" id="MU001746">
    <property type="protein sequence ID" value="KAF2800550.1"/>
    <property type="molecule type" value="Genomic_DNA"/>
</dbReference>
<keyword evidence="4" id="KW-1185">Reference proteome</keyword>
<dbReference type="Gene3D" id="3.40.190.10">
    <property type="entry name" value="Periplasmic binding protein-like II"/>
    <property type="match status" value="1"/>
</dbReference>
<accession>A0A6A6XVT3</accession>
<dbReference type="Pfam" id="PF09084">
    <property type="entry name" value="NMT1"/>
    <property type="match status" value="1"/>
</dbReference>
<keyword evidence="1" id="KW-0732">Signal</keyword>
<feature type="chain" id="PRO_5025332701" evidence="1">
    <location>
        <begin position="20"/>
        <end position="311"/>
    </location>
</feature>
<dbReference type="Proteomes" id="UP000799757">
    <property type="component" value="Unassembled WGS sequence"/>
</dbReference>
<gene>
    <name evidence="3" type="ORF">K505DRAFT_355639</name>
</gene>
<dbReference type="OrthoDB" id="5194099at2759"/>
<dbReference type="InterPro" id="IPR015168">
    <property type="entry name" value="SsuA/THI5"/>
</dbReference>